<keyword evidence="4" id="KW-0472">Membrane</keyword>
<dbReference type="PANTHER" id="PTHR24421">
    <property type="entry name" value="NITRATE/NITRITE SENSOR PROTEIN NARX-RELATED"/>
    <property type="match status" value="1"/>
</dbReference>
<keyword evidence="2 6" id="KW-0418">Kinase</keyword>
<dbReference type="GO" id="GO:0016020">
    <property type="term" value="C:membrane"/>
    <property type="evidence" value="ECO:0007669"/>
    <property type="project" value="InterPro"/>
</dbReference>
<accession>A0A561BUI4</accession>
<keyword evidence="7" id="KW-1185">Reference proteome</keyword>
<feature type="transmembrane region" description="Helical" evidence="4">
    <location>
        <begin position="12"/>
        <end position="31"/>
    </location>
</feature>
<dbReference type="AlphaFoldDB" id="A0A561BUI4"/>
<dbReference type="GO" id="GO:0000155">
    <property type="term" value="F:phosphorelay sensor kinase activity"/>
    <property type="evidence" value="ECO:0007669"/>
    <property type="project" value="InterPro"/>
</dbReference>
<dbReference type="InterPro" id="IPR036890">
    <property type="entry name" value="HATPase_C_sf"/>
</dbReference>
<gene>
    <name evidence="6" type="ORF">FB561_3679</name>
</gene>
<feature type="transmembrane region" description="Helical" evidence="4">
    <location>
        <begin position="106"/>
        <end position="128"/>
    </location>
</feature>
<evidence type="ECO:0000259" key="5">
    <source>
        <dbReference type="Pfam" id="PF07730"/>
    </source>
</evidence>
<dbReference type="InterPro" id="IPR050482">
    <property type="entry name" value="Sensor_HK_TwoCompSys"/>
</dbReference>
<organism evidence="6 7">
    <name type="scientific">Kribbella amoyensis</name>
    <dbReference type="NCBI Taxonomy" id="996641"/>
    <lineage>
        <taxon>Bacteria</taxon>
        <taxon>Bacillati</taxon>
        <taxon>Actinomycetota</taxon>
        <taxon>Actinomycetes</taxon>
        <taxon>Propionibacteriales</taxon>
        <taxon>Kribbellaceae</taxon>
        <taxon>Kribbella</taxon>
    </lineage>
</organism>
<keyword evidence="4" id="KW-0812">Transmembrane</keyword>
<feature type="transmembrane region" description="Helical" evidence="4">
    <location>
        <begin position="37"/>
        <end position="56"/>
    </location>
</feature>
<dbReference type="GO" id="GO:0046983">
    <property type="term" value="F:protein dimerization activity"/>
    <property type="evidence" value="ECO:0007669"/>
    <property type="project" value="InterPro"/>
</dbReference>
<dbReference type="Gene3D" id="3.30.565.10">
    <property type="entry name" value="Histidine kinase-like ATPase, C-terminal domain"/>
    <property type="match status" value="1"/>
</dbReference>
<feature type="transmembrane region" description="Helical" evidence="4">
    <location>
        <begin position="68"/>
        <end position="94"/>
    </location>
</feature>
<dbReference type="InterPro" id="IPR011712">
    <property type="entry name" value="Sig_transdc_His_kin_sub3_dim/P"/>
</dbReference>
<comment type="caution">
    <text evidence="6">The sequence shown here is derived from an EMBL/GenBank/DDBJ whole genome shotgun (WGS) entry which is preliminary data.</text>
</comment>
<reference evidence="6 7" key="1">
    <citation type="submission" date="2019-06" db="EMBL/GenBank/DDBJ databases">
        <title>Sequencing the genomes of 1000 actinobacteria strains.</title>
        <authorList>
            <person name="Klenk H.-P."/>
        </authorList>
    </citation>
    <scope>NUCLEOTIDE SEQUENCE [LARGE SCALE GENOMIC DNA]</scope>
    <source>
        <strain evidence="6 7">DSM 24683</strain>
    </source>
</reference>
<evidence type="ECO:0000313" key="6">
    <source>
        <dbReference type="EMBL" id="TWD82546.1"/>
    </source>
</evidence>
<keyword evidence="4" id="KW-1133">Transmembrane helix</keyword>
<dbReference type="Proteomes" id="UP000318380">
    <property type="component" value="Unassembled WGS sequence"/>
</dbReference>
<dbReference type="Pfam" id="PF07730">
    <property type="entry name" value="HisKA_3"/>
    <property type="match status" value="1"/>
</dbReference>
<keyword evidence="1" id="KW-0808">Transferase</keyword>
<dbReference type="RefSeq" id="WP_145808213.1">
    <property type="nucleotide sequence ID" value="NZ_VIVK01000001.1"/>
</dbReference>
<dbReference type="EMBL" id="VIVK01000001">
    <property type="protein sequence ID" value="TWD82546.1"/>
    <property type="molecule type" value="Genomic_DNA"/>
</dbReference>
<evidence type="ECO:0000256" key="2">
    <source>
        <dbReference type="ARBA" id="ARBA00022777"/>
    </source>
</evidence>
<keyword evidence="3" id="KW-0902">Two-component regulatory system</keyword>
<evidence type="ECO:0000256" key="4">
    <source>
        <dbReference type="SAM" id="Phobius"/>
    </source>
</evidence>
<feature type="domain" description="Signal transduction histidine kinase subgroup 3 dimerisation and phosphoacceptor" evidence="5">
    <location>
        <begin position="183"/>
        <end position="246"/>
    </location>
</feature>
<dbReference type="PANTHER" id="PTHR24421:SF63">
    <property type="entry name" value="SENSOR HISTIDINE KINASE DESK"/>
    <property type="match status" value="1"/>
</dbReference>
<feature type="transmembrane region" description="Helical" evidence="4">
    <location>
        <begin position="137"/>
        <end position="156"/>
    </location>
</feature>
<evidence type="ECO:0000256" key="3">
    <source>
        <dbReference type="ARBA" id="ARBA00023012"/>
    </source>
</evidence>
<protein>
    <submittedName>
        <fullName evidence="6">Two-component system sensor histidine kinase DesK</fullName>
    </submittedName>
</protein>
<proteinExistence type="predicted"/>
<evidence type="ECO:0000256" key="1">
    <source>
        <dbReference type="ARBA" id="ARBA00022679"/>
    </source>
</evidence>
<dbReference type="OrthoDB" id="5241784at2"/>
<dbReference type="Gene3D" id="1.20.5.1930">
    <property type="match status" value="1"/>
</dbReference>
<sequence>MTNGSKAKLRRLNLSMLLPVVAAAGVLHVAIDSRTWWHAVVLGAGVAAGVLAFVRWTSGRVMTVAVPCLVVAGAVWLAGATVIHSGGAFIGLLIVGPLVVPELGRYRRAAAVGLVVLIAVLGSAKLWIAPDGFRGDLIGYVVVPAAITAIVTGLMFPNHSFYDVVRELEESREREAELAVMRERVRFAGDLHDVQGHTLHVVKLKVALAQKILRTDADQAEQELREIHALVVDTIAQTKALAYGQRQLNLQAELENAKNLLEAAGAKVVIERDGEPDPGWSDSLSQVLRESTTNILRHARASTVRIELGAAGLVITNDGAELDRSPELRGLAALRERVLDSGGRLVADQQGEEFRTAVTFGTPAADGGGSR</sequence>
<evidence type="ECO:0000313" key="7">
    <source>
        <dbReference type="Proteomes" id="UP000318380"/>
    </source>
</evidence>
<name>A0A561BUI4_9ACTN</name>